<dbReference type="RefSeq" id="WP_207871358.1">
    <property type="nucleotide sequence ID" value="NZ_CP062222.1"/>
</dbReference>
<sequence>MAVLKGLAAASLIASVAGAGGALAQAAAPVPQAQTASPDQATLATMTPEQLRAQAQARIANPNRPTGWWAETVSQQPDAWYRTPEGLTMTANILSWQDSTGGWPLMNTTRELNRGDPAQAGPWGSDGALIKATVNEMRFLARAYRATGDARDLAAVRRGLGFILMYQYPTGGWPHSVPPPEGYERYATFNDDMIVDVMTLLGEVANGGDFASLPEADRQAAKGAFDKALDFILKTQIVVDGKRTAWAQQYDEVTLEPRAARRFEPVAISGGESVGVLLLLMSLDHPSPEVRRAVREGADWFDRSRLSGIRFVRENGDGLVRSDPDAPPLWARYYEIGTNRPIFAGRDGIIRYDLAEVEQERRGGYGWYSPAGAQVLTAYAQWRQAHPQQ</sequence>
<protein>
    <submittedName>
        <fullName evidence="2">Pectate lyase</fullName>
        <ecNumber evidence="2">4.2.2.2</ecNumber>
    </submittedName>
</protein>
<dbReference type="InterPro" id="IPR012669">
    <property type="entry name" value="Pectate_lyase"/>
</dbReference>
<feature type="signal peptide" evidence="1">
    <location>
        <begin position="1"/>
        <end position="19"/>
    </location>
</feature>
<dbReference type="Proteomes" id="UP000663918">
    <property type="component" value="Chromosome"/>
</dbReference>
<gene>
    <name evidence="2" type="primary">pelA</name>
    <name evidence="2" type="ORF">IFJ75_03675</name>
</gene>
<keyword evidence="3" id="KW-1185">Reference proteome</keyword>
<feature type="chain" id="PRO_5037584293" evidence="1">
    <location>
        <begin position="20"/>
        <end position="389"/>
    </location>
</feature>
<keyword evidence="2" id="KW-0456">Lyase</keyword>
<dbReference type="GO" id="GO:0030570">
    <property type="term" value="F:pectate lyase activity"/>
    <property type="evidence" value="ECO:0007669"/>
    <property type="project" value="UniProtKB-EC"/>
</dbReference>
<dbReference type="Pfam" id="PF09492">
    <property type="entry name" value="Pec_lyase"/>
    <property type="match status" value="1"/>
</dbReference>
<dbReference type="EMBL" id="CP062222">
    <property type="protein sequence ID" value="QTC92027.1"/>
    <property type="molecule type" value="Genomic_DNA"/>
</dbReference>
<dbReference type="KEGG" id="bgoe:IFJ75_03675"/>
<proteinExistence type="predicted"/>
<dbReference type="AlphaFoldDB" id="A0A975C371"/>
<dbReference type="EC" id="4.2.2.2" evidence="2"/>
<organism evidence="2 3">
    <name type="scientific">Brevundimonas goettingensis</name>
    <dbReference type="NCBI Taxonomy" id="2774190"/>
    <lineage>
        <taxon>Bacteria</taxon>
        <taxon>Pseudomonadati</taxon>
        <taxon>Pseudomonadota</taxon>
        <taxon>Alphaproteobacteria</taxon>
        <taxon>Caulobacterales</taxon>
        <taxon>Caulobacteraceae</taxon>
        <taxon>Brevundimonas</taxon>
    </lineage>
</organism>
<reference evidence="2" key="1">
    <citation type="submission" date="2020-09" db="EMBL/GenBank/DDBJ databases">
        <title>Brevundimonas sp. LVF2 isolated from a puddle in Goettingen, Germany.</title>
        <authorList>
            <person name="Friedrich I."/>
            <person name="Klassen A."/>
            <person name="Hannes N."/>
            <person name="Schneider D."/>
            <person name="Hertel R."/>
            <person name="Daniel R."/>
        </authorList>
    </citation>
    <scope>NUCLEOTIDE SEQUENCE</scope>
    <source>
        <strain evidence="2">LVF2</strain>
    </source>
</reference>
<evidence type="ECO:0000256" key="1">
    <source>
        <dbReference type="SAM" id="SignalP"/>
    </source>
</evidence>
<name>A0A975C371_9CAUL</name>
<evidence type="ECO:0000313" key="2">
    <source>
        <dbReference type="EMBL" id="QTC92027.1"/>
    </source>
</evidence>
<dbReference type="NCBIfam" id="TIGR02474">
    <property type="entry name" value="pec_lyase"/>
    <property type="match status" value="1"/>
</dbReference>
<keyword evidence="1" id="KW-0732">Signal</keyword>
<dbReference type="Gene3D" id="1.50.10.20">
    <property type="match status" value="1"/>
</dbReference>
<evidence type="ECO:0000313" key="3">
    <source>
        <dbReference type="Proteomes" id="UP000663918"/>
    </source>
</evidence>
<accession>A0A975C371</accession>
<dbReference type="SUPFAM" id="SSF81853">
    <property type="entry name" value="Family 10 polysaccharide lyase"/>
    <property type="match status" value="1"/>
</dbReference>